<keyword evidence="2" id="KW-0472">Membrane</keyword>
<dbReference type="KEGG" id="caci:CLOAM0037"/>
<feature type="region of interest" description="Disordered" evidence="1">
    <location>
        <begin position="285"/>
        <end position="306"/>
    </location>
</feature>
<dbReference type="AlphaFoldDB" id="B0VIG6"/>
<keyword evidence="2" id="KW-1133">Transmembrane helix</keyword>
<keyword evidence="2" id="KW-0812">Transmembrane</keyword>
<dbReference type="Proteomes" id="UP000002019">
    <property type="component" value="Chromosome"/>
</dbReference>
<evidence type="ECO:0000313" key="4">
    <source>
        <dbReference type="Proteomes" id="UP000002019"/>
    </source>
</evidence>
<feature type="transmembrane region" description="Helical" evidence="2">
    <location>
        <begin position="209"/>
        <end position="229"/>
    </location>
</feature>
<proteinExistence type="predicted"/>
<evidence type="ECO:0000256" key="2">
    <source>
        <dbReference type="SAM" id="Phobius"/>
    </source>
</evidence>
<protein>
    <submittedName>
        <fullName evidence="3">Uncharacterized protein</fullName>
    </submittedName>
</protein>
<accession>B0VIG6</accession>
<keyword evidence="4" id="KW-1185">Reference proteome</keyword>
<name>B0VIG6_CLOAI</name>
<feature type="compositionally biased region" description="Acidic residues" evidence="1">
    <location>
        <begin position="293"/>
        <end position="306"/>
    </location>
</feature>
<organism evidence="3 4">
    <name type="scientific">Cloacimonas acidaminovorans (strain Evry)</name>
    <dbReference type="NCBI Taxonomy" id="459349"/>
    <lineage>
        <taxon>Bacteria</taxon>
        <taxon>Pseudomonadati</taxon>
        <taxon>Candidatus Cloacimonadota</taxon>
        <taxon>Candidatus Cloacimonadia</taxon>
        <taxon>Candidatus Cloacimonadales</taxon>
        <taxon>Candidatus Cloacimonadaceae</taxon>
        <taxon>Candidatus Cloacimonas</taxon>
    </lineage>
</organism>
<evidence type="ECO:0000313" key="3">
    <source>
        <dbReference type="EMBL" id="CAO79955.1"/>
    </source>
</evidence>
<dbReference type="EMBL" id="CU466930">
    <property type="protein sequence ID" value="CAO79955.1"/>
    <property type="molecule type" value="Genomic_DNA"/>
</dbReference>
<dbReference type="RefSeq" id="WP_015423816.1">
    <property type="nucleotide sequence ID" value="NC_020449.1"/>
</dbReference>
<evidence type="ECO:0000256" key="1">
    <source>
        <dbReference type="SAM" id="MobiDB-lite"/>
    </source>
</evidence>
<dbReference type="HOGENOM" id="CLU_908197_0_0_0"/>
<sequence length="306" mass="35074">MKKREKRRVKGIAIFIVFLAIAASIVQWQNKAGKHETYNFKPAQNEYWDLKFLNKAQISFSSPNVAKAKTEIEKIISEHSTKQIRKQSEGSFGAYIFSVPQKDLPIIVEKLRSFGSVNSQTEQIDTALVNIDYESELVRLQSYEREQAELNNVRFPTDTQNRRKEELHSLIQSTRSNLDKLKESNNVLLFITLVPQQKTNTIEVTIKSLALNFFSWLIIFTVGAILAYYGTRLLMYFLAALGVKGIGAGGLGGSYRYGGYGGYYNRYYNRYGYGHGKRKVKRIYKDKRTTPVSEDENTEQSEEGKQ</sequence>
<dbReference type="STRING" id="459349.CLOAM0037"/>
<reference evidence="3 4" key="1">
    <citation type="journal article" date="2008" name="J. Bacteriol.">
        <title>'Candidatus Cloacamonas acidaminovorans': genome sequence reconstruction provides a first glimpse of a new bacterial division.</title>
        <authorList>
            <person name="Pelletier E."/>
            <person name="Kreimeyer A."/>
            <person name="Bocs S."/>
            <person name="Rouy Z."/>
            <person name="Gyapay G."/>
            <person name="Chouari R."/>
            <person name="Riviere D."/>
            <person name="Ganesan A."/>
            <person name="Daegelen P."/>
            <person name="Sghir A."/>
            <person name="Cohen G.N."/>
            <person name="Medigue C."/>
            <person name="Weissenbach J."/>
            <person name="Le Paslier D."/>
        </authorList>
    </citation>
    <scope>NUCLEOTIDE SEQUENCE [LARGE SCALE GENOMIC DNA]</scope>
    <source>
        <strain evidence="4">Evry</strain>
    </source>
</reference>
<gene>
    <name evidence="3" type="ordered locus">CLOAM0037</name>
</gene>